<name>A0A5C5ZGD0_9BACT</name>
<evidence type="ECO:0000313" key="1">
    <source>
        <dbReference type="EMBL" id="TWT86180.1"/>
    </source>
</evidence>
<dbReference type="Proteomes" id="UP000315440">
    <property type="component" value="Unassembled WGS sequence"/>
</dbReference>
<reference evidence="1 2" key="1">
    <citation type="submission" date="2019-02" db="EMBL/GenBank/DDBJ databases">
        <title>Deep-cultivation of Planctomycetes and their phenomic and genomic characterization uncovers novel biology.</title>
        <authorList>
            <person name="Wiegand S."/>
            <person name="Jogler M."/>
            <person name="Boedeker C."/>
            <person name="Pinto D."/>
            <person name="Vollmers J."/>
            <person name="Rivas-Marin E."/>
            <person name="Kohn T."/>
            <person name="Peeters S.H."/>
            <person name="Heuer A."/>
            <person name="Rast P."/>
            <person name="Oberbeckmann S."/>
            <person name="Bunk B."/>
            <person name="Jeske O."/>
            <person name="Meyerdierks A."/>
            <person name="Storesund J.E."/>
            <person name="Kallscheuer N."/>
            <person name="Luecker S."/>
            <person name="Lage O.M."/>
            <person name="Pohl T."/>
            <person name="Merkel B.J."/>
            <person name="Hornburger P."/>
            <person name="Mueller R.-W."/>
            <person name="Bruemmer F."/>
            <person name="Labrenz M."/>
            <person name="Spormann A.M."/>
            <person name="Op Den Camp H."/>
            <person name="Overmann J."/>
            <person name="Amann R."/>
            <person name="Jetten M.S.M."/>
            <person name="Mascher T."/>
            <person name="Medema M.H."/>
            <person name="Devos D.P."/>
            <person name="Kaster A.-K."/>
            <person name="Ovreas L."/>
            <person name="Rohde M."/>
            <person name="Galperin M.Y."/>
            <person name="Jogler C."/>
        </authorList>
    </citation>
    <scope>NUCLEOTIDE SEQUENCE [LARGE SCALE GENOMIC DNA]</scope>
    <source>
        <strain evidence="1 2">Mal64</strain>
    </source>
</reference>
<dbReference type="AlphaFoldDB" id="A0A5C5ZGD0"/>
<sequence>MSTASSNAFDPTIKLTAVAPVFCSHCGRRGENRFCSACGAPLKSPEAGETPAAPAPVGDWRQETRLERLLAHAEVRERIERAQAGAKPTVSGEQVLGLLGAALPGGVPYDKLAGVVQPMYASMGVKLDREQRGEVAAPVGETIVRALCSLGRRGQELRGADQADDGVTLIATLPSDVWALGGEIRVAIRGRERTTLVEAATHIPGQWLDWGKSRKGLERLFGDLRAAA</sequence>
<proteinExistence type="predicted"/>
<evidence type="ECO:0000313" key="2">
    <source>
        <dbReference type="Proteomes" id="UP000315440"/>
    </source>
</evidence>
<gene>
    <name evidence="1" type="ORF">Mal64_39200</name>
</gene>
<dbReference type="EMBL" id="SJPQ01000006">
    <property type="protein sequence ID" value="TWT86180.1"/>
    <property type="molecule type" value="Genomic_DNA"/>
</dbReference>
<dbReference type="OrthoDB" id="289738at2"/>
<protein>
    <recommendedName>
        <fullName evidence="3">Zinc-ribbon domain-containing protein</fullName>
    </recommendedName>
</protein>
<evidence type="ECO:0008006" key="3">
    <source>
        <dbReference type="Google" id="ProtNLM"/>
    </source>
</evidence>
<accession>A0A5C5ZGD0</accession>
<dbReference type="RefSeq" id="WP_146403486.1">
    <property type="nucleotide sequence ID" value="NZ_SJPQ01000006.1"/>
</dbReference>
<keyword evidence="2" id="KW-1185">Reference proteome</keyword>
<comment type="caution">
    <text evidence="1">The sequence shown here is derived from an EMBL/GenBank/DDBJ whole genome shotgun (WGS) entry which is preliminary data.</text>
</comment>
<organism evidence="1 2">
    <name type="scientific">Pseudobythopirellula maris</name>
    <dbReference type="NCBI Taxonomy" id="2527991"/>
    <lineage>
        <taxon>Bacteria</taxon>
        <taxon>Pseudomonadati</taxon>
        <taxon>Planctomycetota</taxon>
        <taxon>Planctomycetia</taxon>
        <taxon>Pirellulales</taxon>
        <taxon>Lacipirellulaceae</taxon>
        <taxon>Pseudobythopirellula</taxon>
    </lineage>
</organism>